<reference evidence="2 3" key="1">
    <citation type="journal article" date="2014" name="Genome Announc.">
        <title>Draft Genome Sequences of Marine Flavobacterium Nonlabens Strains NR17, NR24, NR27, NR32, NR33, and Ara13.</title>
        <authorList>
            <person name="Nakanishi M."/>
            <person name="Meirelles P."/>
            <person name="Suzuki R."/>
            <person name="Takatani N."/>
            <person name="Mino S."/>
            <person name="Suda W."/>
            <person name="Oshima K."/>
            <person name="Hattori M."/>
            <person name="Ohkuma M."/>
            <person name="Hosokawa M."/>
            <person name="Miyashita K."/>
            <person name="Thompson F.L."/>
            <person name="Niwa A."/>
            <person name="Sawabe T."/>
            <person name="Sawabe T."/>
        </authorList>
    </citation>
    <scope>NUCLEOTIDE SEQUENCE [LARGE SCALE GENOMIC DNA]</scope>
    <source>
        <strain evidence="3">JCM19314</strain>
    </source>
</reference>
<evidence type="ECO:0000313" key="2">
    <source>
        <dbReference type="EMBL" id="GAK99206.1"/>
    </source>
</evidence>
<proteinExistence type="predicted"/>
<comment type="caution">
    <text evidence="2">The sequence shown here is derived from an EMBL/GenBank/DDBJ whole genome shotgun (WGS) entry which is preliminary data.</text>
</comment>
<dbReference type="EMBL" id="BBMM01000001">
    <property type="protein sequence ID" value="GAK99206.1"/>
    <property type="molecule type" value="Genomic_DNA"/>
</dbReference>
<keyword evidence="1" id="KW-1133">Transmembrane helix</keyword>
<name>A0A090QUQ9_NONUL</name>
<keyword evidence="1" id="KW-0812">Transmembrane</keyword>
<dbReference type="InterPro" id="IPR036259">
    <property type="entry name" value="MFS_trans_sf"/>
</dbReference>
<evidence type="ECO:0000313" key="3">
    <source>
        <dbReference type="Proteomes" id="UP000029226"/>
    </source>
</evidence>
<organism evidence="2 3">
    <name type="scientific">Nonlabens ulvanivorans</name>
    <name type="common">Persicivirga ulvanivorans</name>
    <dbReference type="NCBI Taxonomy" id="906888"/>
    <lineage>
        <taxon>Bacteria</taxon>
        <taxon>Pseudomonadati</taxon>
        <taxon>Bacteroidota</taxon>
        <taxon>Flavobacteriia</taxon>
        <taxon>Flavobacteriales</taxon>
        <taxon>Flavobacteriaceae</taxon>
        <taxon>Nonlabens</taxon>
    </lineage>
</organism>
<evidence type="ECO:0000256" key="1">
    <source>
        <dbReference type="SAM" id="Phobius"/>
    </source>
</evidence>
<protein>
    <submittedName>
        <fullName evidence="2">Di-/tripeptide transporter</fullName>
    </submittedName>
</protein>
<gene>
    <name evidence="2" type="ORF">JCM19314_3237</name>
</gene>
<dbReference type="Proteomes" id="UP000029226">
    <property type="component" value="Unassembled WGS sequence"/>
</dbReference>
<sequence length="59" mass="6745">MEYKFGGSLTNQKTVLGHPSGLFVLFFTEMWERFSYYGMRALLVLFLVASVFDEGWGLG</sequence>
<dbReference type="AlphaFoldDB" id="A0A090QUQ9"/>
<keyword evidence="1" id="KW-0472">Membrane</keyword>
<dbReference type="Gene3D" id="1.20.1250.20">
    <property type="entry name" value="MFS general substrate transporter like domains"/>
    <property type="match status" value="1"/>
</dbReference>
<accession>A0A090QUQ9</accession>
<feature type="transmembrane region" description="Helical" evidence="1">
    <location>
        <begin position="34"/>
        <end position="52"/>
    </location>
</feature>